<feature type="compositionally biased region" description="Basic and acidic residues" evidence="1">
    <location>
        <begin position="205"/>
        <end position="216"/>
    </location>
</feature>
<dbReference type="AlphaFoldDB" id="A6WH75"/>
<reference evidence="3" key="1">
    <citation type="journal article" date="2008" name="PLoS ONE">
        <title>Survival in nuclear waste, extreme resistance, and potential applications gleaned from the genome sequence of Kineococcus radiotolerans SRS30216.</title>
        <authorList>
            <person name="Bagwell C.E."/>
            <person name="Bhat S."/>
            <person name="Hawkins G.M."/>
            <person name="Smith B.W."/>
            <person name="Biswas T."/>
            <person name="Hoover T.R."/>
            <person name="Saunders E."/>
            <person name="Han C.S."/>
            <person name="Tsodikov O.V."/>
            <person name="Shimkets L.J."/>
        </authorList>
    </citation>
    <scope>NUCLEOTIDE SEQUENCE [LARGE SCALE GENOMIC DNA]</scope>
    <source>
        <strain evidence="3">ATCC BAA-149 / DSM 14245 / SRS30216</strain>
    </source>
</reference>
<organism evidence="2 3">
    <name type="scientific">Kineococcus radiotolerans (strain ATCC BAA-149 / DSM 14245 / SRS30216)</name>
    <dbReference type="NCBI Taxonomy" id="266940"/>
    <lineage>
        <taxon>Bacteria</taxon>
        <taxon>Bacillati</taxon>
        <taxon>Actinomycetota</taxon>
        <taxon>Actinomycetes</taxon>
        <taxon>Kineosporiales</taxon>
        <taxon>Kineosporiaceae</taxon>
        <taxon>Kineococcus</taxon>
    </lineage>
</organism>
<dbReference type="Proteomes" id="UP000001116">
    <property type="component" value="Plasmid pKRAD02"/>
</dbReference>
<name>A6WH75_KINRD</name>
<evidence type="ECO:0000256" key="1">
    <source>
        <dbReference type="SAM" id="MobiDB-lite"/>
    </source>
</evidence>
<feature type="region of interest" description="Disordered" evidence="1">
    <location>
        <begin position="1"/>
        <end position="36"/>
    </location>
</feature>
<protein>
    <recommendedName>
        <fullName evidence="4">Helix-turn-helix domain-containing protein</fullName>
    </recommendedName>
</protein>
<evidence type="ECO:0008006" key="4">
    <source>
        <dbReference type="Google" id="ProtNLM"/>
    </source>
</evidence>
<geneLocation type="plasmid" evidence="2 3">
    <name>pKRAD02</name>
</geneLocation>
<accession>A6WH75</accession>
<sequence length="375" mass="41169">MLATAHRSAAPSLQVQHGPRDHDLPTSPHAAGRLRRRRHAPAWWRHVREVITAEAGRRDLREHLLAYAWLLAKSARGDGTTTLVRTKAADQLGLTERTVARLRARLEALGLLVVLEHGSTPSTRGGHHPAAGQDGNRCAVYALTIPVDPADAPQQTSAEVLPQNRILRNVTPPLSTERGNKITHARVRDTRIAVAERAATRRDDDLARRRLRRDGSPTRGQTRTDQLLLAAKVRHRAQTLAEAEHLPWLAELLAVSTPWLASLLRQAGLLELTPDQVVYVVGHAPDGSLRTAATTPEHPVAVLRWRLKAWGQLIDAMGLERALAGHAAQQQRLEAVRARRAAEAAERQTASAVLPPIAQHALAALREANARRRCS</sequence>
<evidence type="ECO:0000313" key="3">
    <source>
        <dbReference type="Proteomes" id="UP000001116"/>
    </source>
</evidence>
<dbReference type="RefSeq" id="WP_011979470.1">
    <property type="nucleotide sequence ID" value="NC_009660.1"/>
</dbReference>
<evidence type="ECO:0000313" key="2">
    <source>
        <dbReference type="EMBL" id="ABS06164.1"/>
    </source>
</evidence>
<keyword evidence="3" id="KW-1185">Reference proteome</keyword>
<keyword evidence="2" id="KW-0614">Plasmid</keyword>
<feature type="region of interest" description="Disordered" evidence="1">
    <location>
        <begin position="205"/>
        <end position="224"/>
    </location>
</feature>
<dbReference type="KEGG" id="kra:Krad_4706"/>
<proteinExistence type="predicted"/>
<dbReference type="OrthoDB" id="9857721at2"/>
<dbReference type="HOGENOM" id="CLU_737280_0_0_11"/>
<gene>
    <name evidence="2" type="ordered locus">Krad_4706</name>
</gene>
<dbReference type="EMBL" id="CP000752">
    <property type="protein sequence ID" value="ABS06164.1"/>
    <property type="molecule type" value="Genomic_DNA"/>
</dbReference>